<feature type="transmembrane region" description="Helical" evidence="1">
    <location>
        <begin position="319"/>
        <end position="338"/>
    </location>
</feature>
<gene>
    <name evidence="2" type="ORF">ABID56_000935</name>
</gene>
<proteinExistence type="predicted"/>
<keyword evidence="1" id="KW-1133">Transmembrane helix</keyword>
<keyword evidence="1" id="KW-0812">Transmembrane</keyword>
<dbReference type="Proteomes" id="UP001549167">
    <property type="component" value="Unassembled WGS sequence"/>
</dbReference>
<sequence>MKHKRRRTIIKMGIYIGVIVTVAFLIGFYLLQLRIVAFQDEQADRAIESVRTAMTSSQEAADTIEHMIEQQLYTSSKGIMNDLRGRELDSISKKELRQLAERWEVEEISLWQREADDIVVKQSTDDSQIGLSSKDWGYWYTAFDQLMSEEDVTVDEGYARDNFWVGPISRAELFDYIYYKFAYYYDGTTDFMVNAFIKDEDIYNVTFESGPSDMISQLEENHDVIEEIAVVNGPAYLAGDDHEVIEPATDIPVLYGHMTLDVSGDAGRIEAAVEEGEVQSVEFEHDGASYRKLFQPLEQDRVIVIALNLDTENEFKAQFMWLYVATGALTLLLVVFALRSVAKKVDSPNSES</sequence>
<keyword evidence="3" id="KW-1185">Reference proteome</keyword>
<dbReference type="EMBL" id="JBEPMX010000003">
    <property type="protein sequence ID" value="MET3682845.1"/>
    <property type="molecule type" value="Genomic_DNA"/>
</dbReference>
<evidence type="ECO:0008006" key="4">
    <source>
        <dbReference type="Google" id="ProtNLM"/>
    </source>
</evidence>
<keyword evidence="1" id="KW-0472">Membrane</keyword>
<evidence type="ECO:0000256" key="1">
    <source>
        <dbReference type="SAM" id="Phobius"/>
    </source>
</evidence>
<name>A0ABV2KVW2_9BACI</name>
<evidence type="ECO:0000313" key="2">
    <source>
        <dbReference type="EMBL" id="MET3682845.1"/>
    </source>
</evidence>
<organism evidence="2 3">
    <name type="scientific">Alkalibacillus flavidus</name>
    <dbReference type="NCBI Taxonomy" id="546021"/>
    <lineage>
        <taxon>Bacteria</taxon>
        <taxon>Bacillati</taxon>
        <taxon>Bacillota</taxon>
        <taxon>Bacilli</taxon>
        <taxon>Bacillales</taxon>
        <taxon>Bacillaceae</taxon>
        <taxon>Alkalibacillus</taxon>
    </lineage>
</organism>
<dbReference type="RefSeq" id="WP_354219448.1">
    <property type="nucleotide sequence ID" value="NZ_JBEPMX010000003.1"/>
</dbReference>
<reference evidence="2 3" key="1">
    <citation type="submission" date="2024-06" db="EMBL/GenBank/DDBJ databases">
        <title>Genomic Encyclopedia of Type Strains, Phase IV (KMG-IV): sequencing the most valuable type-strain genomes for metagenomic binning, comparative biology and taxonomic classification.</title>
        <authorList>
            <person name="Goeker M."/>
        </authorList>
    </citation>
    <scope>NUCLEOTIDE SEQUENCE [LARGE SCALE GENOMIC DNA]</scope>
    <source>
        <strain evidence="2 3">DSM 23520</strain>
    </source>
</reference>
<protein>
    <recommendedName>
        <fullName evidence="4">Cache domain-containing protein</fullName>
    </recommendedName>
</protein>
<evidence type="ECO:0000313" key="3">
    <source>
        <dbReference type="Proteomes" id="UP001549167"/>
    </source>
</evidence>
<accession>A0ABV2KVW2</accession>
<feature type="transmembrane region" description="Helical" evidence="1">
    <location>
        <begin position="12"/>
        <end position="31"/>
    </location>
</feature>
<comment type="caution">
    <text evidence="2">The sequence shown here is derived from an EMBL/GenBank/DDBJ whole genome shotgun (WGS) entry which is preliminary data.</text>
</comment>